<dbReference type="GO" id="GO:0000723">
    <property type="term" value="P:telomere maintenance"/>
    <property type="evidence" value="ECO:0007669"/>
    <property type="project" value="InterPro"/>
</dbReference>
<dbReference type="InterPro" id="IPR049163">
    <property type="entry name" value="Pif1-like_2B_dom"/>
</dbReference>
<evidence type="ECO:0000256" key="2">
    <source>
        <dbReference type="ARBA" id="ARBA00022763"/>
    </source>
</evidence>
<protein>
    <recommendedName>
        <fullName evidence="9">AAA+ ATPase domain-containing protein</fullName>
    </recommendedName>
</protein>
<evidence type="ECO:0000256" key="8">
    <source>
        <dbReference type="ARBA" id="ARBA00023235"/>
    </source>
</evidence>
<evidence type="ECO:0000256" key="4">
    <source>
        <dbReference type="ARBA" id="ARBA00022806"/>
    </source>
</evidence>
<dbReference type="Gene3D" id="3.40.50.300">
    <property type="entry name" value="P-loop containing nucleotide triphosphate hydrolases"/>
    <property type="match status" value="1"/>
</dbReference>
<sequence length="516" mass="58660">MKKVSIHSSELQTELSGHTNIININTNELSNEQKYAYYKFINGENLFITGPGGTGKTRLIKHLVEHAKSVNKKIQVCAMTGCATILLQCNARTLHSWSGIKLAKGPKTKVIESVLRNRNAAKAWRSAKILIIDEISMLSKKIFEIIEEIGRLTRKSSLPFGGLQVILVGDFFQLPPIGSDDEPDTEQFCFESPIWNTVFKSENHIELKTIFRQTDPTYINILMEIRKGEISEENKKILQQCLTREYNAEKNNSCIPTKLFAIRSKVDYVNTQMFSKIQEKEYVLEYTFKNDCLTYLDSGKIISPELLKLCNSLSSIDKEYELEQILNNCQCNKLLRIKKGAAVMCTINLDMDNEICNGSQGIIIDIIENGSNIIPVVKFSNGIIKRISPHFWQSEEYPTLAVGQYPLCLAWALTIHKIQGATLAMAEIDIGRTIFEYGQTYVALSRIQSLDGLYLSAFEPNKIRANPNVIAFYNRINQQECMDNYSVLLENAIKKYVYDSNREPSEEKTNTKIIKL</sequence>
<keyword evidence="8" id="KW-0413">Isomerase</keyword>
<keyword evidence="1" id="KW-0547">Nucleotide-binding</keyword>
<dbReference type="SUPFAM" id="SSF52540">
    <property type="entry name" value="P-loop containing nucleoside triphosphate hydrolases"/>
    <property type="match status" value="2"/>
</dbReference>
<evidence type="ECO:0000256" key="7">
    <source>
        <dbReference type="ARBA" id="ARBA00023204"/>
    </source>
</evidence>
<evidence type="ECO:0000256" key="6">
    <source>
        <dbReference type="ARBA" id="ARBA00023125"/>
    </source>
</evidence>
<dbReference type="InterPro" id="IPR003593">
    <property type="entry name" value="AAA+_ATPase"/>
</dbReference>
<dbReference type="InterPro" id="IPR010285">
    <property type="entry name" value="DNA_helicase_pif1-like_DEAD"/>
</dbReference>
<evidence type="ECO:0000313" key="10">
    <source>
        <dbReference type="EMBL" id="QHU06369.1"/>
    </source>
</evidence>
<keyword evidence="3" id="KW-0378">Hydrolase</keyword>
<evidence type="ECO:0000256" key="1">
    <source>
        <dbReference type="ARBA" id="ARBA00022741"/>
    </source>
</evidence>
<keyword evidence="5" id="KW-0067">ATP-binding</keyword>
<dbReference type="GO" id="GO:0003678">
    <property type="term" value="F:DNA helicase activity"/>
    <property type="evidence" value="ECO:0007669"/>
    <property type="project" value="InterPro"/>
</dbReference>
<dbReference type="GO" id="GO:0006281">
    <property type="term" value="P:DNA repair"/>
    <property type="evidence" value="ECO:0007669"/>
    <property type="project" value="InterPro"/>
</dbReference>
<dbReference type="CDD" id="cd18037">
    <property type="entry name" value="DEXSc_Pif1_like"/>
    <property type="match status" value="1"/>
</dbReference>
<proteinExistence type="predicted"/>
<name>A0A6C0JL93_9ZZZZ</name>
<dbReference type="SMART" id="SM00382">
    <property type="entry name" value="AAA"/>
    <property type="match status" value="1"/>
</dbReference>
<dbReference type="AlphaFoldDB" id="A0A6C0JL93"/>
<dbReference type="PANTHER" id="PTHR47642:SF5">
    <property type="entry name" value="ATP-DEPENDENT DNA HELICASE"/>
    <property type="match status" value="1"/>
</dbReference>
<evidence type="ECO:0000259" key="9">
    <source>
        <dbReference type="SMART" id="SM00382"/>
    </source>
</evidence>
<keyword evidence="4" id="KW-0347">Helicase</keyword>
<evidence type="ECO:0000256" key="3">
    <source>
        <dbReference type="ARBA" id="ARBA00022801"/>
    </source>
</evidence>
<keyword evidence="7" id="KW-0234">DNA repair</keyword>
<dbReference type="CDD" id="cd18809">
    <property type="entry name" value="SF1_C_RecD"/>
    <property type="match status" value="1"/>
</dbReference>
<keyword evidence="6" id="KW-0238">DNA-binding</keyword>
<dbReference type="Pfam" id="PF05970">
    <property type="entry name" value="PIF1"/>
    <property type="match status" value="1"/>
</dbReference>
<reference evidence="10" key="1">
    <citation type="journal article" date="2020" name="Nature">
        <title>Giant virus diversity and host interactions through global metagenomics.</title>
        <authorList>
            <person name="Schulz F."/>
            <person name="Roux S."/>
            <person name="Paez-Espino D."/>
            <person name="Jungbluth S."/>
            <person name="Walsh D.A."/>
            <person name="Denef V.J."/>
            <person name="McMahon K.D."/>
            <person name="Konstantinidis K.T."/>
            <person name="Eloe-Fadrosh E.A."/>
            <person name="Kyrpides N.C."/>
            <person name="Woyke T."/>
        </authorList>
    </citation>
    <scope>NUCLEOTIDE SEQUENCE</scope>
    <source>
        <strain evidence="10">GVMAG-M-3300027747-57</strain>
    </source>
</reference>
<keyword evidence="2" id="KW-0227">DNA damage</keyword>
<dbReference type="InterPro" id="IPR027417">
    <property type="entry name" value="P-loop_NTPase"/>
</dbReference>
<dbReference type="EMBL" id="MN740432">
    <property type="protein sequence ID" value="QHU06369.1"/>
    <property type="molecule type" value="Genomic_DNA"/>
</dbReference>
<feature type="domain" description="AAA+ ATPase" evidence="9">
    <location>
        <begin position="42"/>
        <end position="200"/>
    </location>
</feature>
<dbReference type="PANTHER" id="PTHR47642">
    <property type="entry name" value="ATP-DEPENDENT DNA HELICASE"/>
    <property type="match status" value="1"/>
</dbReference>
<evidence type="ECO:0000256" key="5">
    <source>
        <dbReference type="ARBA" id="ARBA00022840"/>
    </source>
</evidence>
<dbReference type="Pfam" id="PF21530">
    <property type="entry name" value="Pif1_2B_dom"/>
    <property type="match status" value="1"/>
</dbReference>
<accession>A0A6C0JL93</accession>
<organism evidence="10">
    <name type="scientific">viral metagenome</name>
    <dbReference type="NCBI Taxonomy" id="1070528"/>
    <lineage>
        <taxon>unclassified sequences</taxon>
        <taxon>metagenomes</taxon>
        <taxon>organismal metagenomes</taxon>
    </lineage>
</organism>
<dbReference type="InterPro" id="IPR051055">
    <property type="entry name" value="PIF1_helicase"/>
</dbReference>